<dbReference type="AlphaFoldDB" id="A0A1W0WK01"/>
<feature type="region of interest" description="Disordered" evidence="1">
    <location>
        <begin position="1"/>
        <end position="26"/>
    </location>
</feature>
<name>A0A1W0WK01_HYPEX</name>
<reference evidence="3" key="1">
    <citation type="submission" date="2017-01" db="EMBL/GenBank/DDBJ databases">
        <title>Comparative genomics of anhydrobiosis in the tardigrade Hypsibius dujardini.</title>
        <authorList>
            <person name="Yoshida Y."/>
            <person name="Koutsovoulos G."/>
            <person name="Laetsch D."/>
            <person name="Stevens L."/>
            <person name="Kumar S."/>
            <person name="Horikawa D."/>
            <person name="Ishino K."/>
            <person name="Komine S."/>
            <person name="Tomita M."/>
            <person name="Blaxter M."/>
            <person name="Arakawa K."/>
        </authorList>
    </citation>
    <scope>NUCLEOTIDE SEQUENCE [LARGE SCALE GENOMIC DNA]</scope>
    <source>
        <strain evidence="3">Z151</strain>
    </source>
</reference>
<evidence type="ECO:0000256" key="1">
    <source>
        <dbReference type="SAM" id="MobiDB-lite"/>
    </source>
</evidence>
<evidence type="ECO:0000313" key="2">
    <source>
        <dbReference type="EMBL" id="OQV15492.1"/>
    </source>
</evidence>
<organism evidence="2 3">
    <name type="scientific">Hypsibius exemplaris</name>
    <name type="common">Freshwater tardigrade</name>
    <dbReference type="NCBI Taxonomy" id="2072580"/>
    <lineage>
        <taxon>Eukaryota</taxon>
        <taxon>Metazoa</taxon>
        <taxon>Ecdysozoa</taxon>
        <taxon>Tardigrada</taxon>
        <taxon>Eutardigrada</taxon>
        <taxon>Parachela</taxon>
        <taxon>Hypsibioidea</taxon>
        <taxon>Hypsibiidae</taxon>
        <taxon>Hypsibius</taxon>
    </lineage>
</organism>
<protein>
    <submittedName>
        <fullName evidence="2">Uncharacterized protein</fullName>
    </submittedName>
</protein>
<gene>
    <name evidence="2" type="ORF">BV898_10359</name>
</gene>
<comment type="caution">
    <text evidence="2">The sequence shown here is derived from an EMBL/GenBank/DDBJ whole genome shotgun (WGS) entry which is preliminary data.</text>
</comment>
<accession>A0A1W0WK01</accession>
<keyword evidence="3" id="KW-1185">Reference proteome</keyword>
<evidence type="ECO:0000313" key="3">
    <source>
        <dbReference type="Proteomes" id="UP000192578"/>
    </source>
</evidence>
<dbReference type="Proteomes" id="UP000192578">
    <property type="component" value="Unassembled WGS sequence"/>
</dbReference>
<sequence>MRKRTTQIYQPKPREQSSIDRPSPTGRELLQTTFEAETLRNGPVRSAAPGRNSVLFSGSTVRRAPTAGTGYTVQPVIFIGWSIALLKYSKTMDAG</sequence>
<dbReference type="EMBL" id="MTYJ01000088">
    <property type="protein sequence ID" value="OQV15492.1"/>
    <property type="molecule type" value="Genomic_DNA"/>
</dbReference>
<proteinExistence type="predicted"/>